<evidence type="ECO:0000313" key="6">
    <source>
        <dbReference type="EMBL" id="MBC8544077.1"/>
    </source>
</evidence>
<evidence type="ECO:0000256" key="5">
    <source>
        <dbReference type="SAM" id="Phobius"/>
    </source>
</evidence>
<evidence type="ECO:0000313" key="7">
    <source>
        <dbReference type="Proteomes" id="UP000657006"/>
    </source>
</evidence>
<dbReference type="InterPro" id="IPR007300">
    <property type="entry name" value="CidB/LrgB"/>
</dbReference>
<name>A0A926DUJ9_9FIRM</name>
<evidence type="ECO:0000256" key="4">
    <source>
        <dbReference type="ARBA" id="ARBA00023136"/>
    </source>
</evidence>
<gene>
    <name evidence="6" type="ORF">H8730_11015</name>
</gene>
<keyword evidence="2 5" id="KW-0812">Transmembrane</keyword>
<feature type="transmembrane region" description="Helical" evidence="5">
    <location>
        <begin position="92"/>
        <end position="113"/>
    </location>
</feature>
<proteinExistence type="predicted"/>
<feature type="transmembrane region" description="Helical" evidence="5">
    <location>
        <begin position="34"/>
        <end position="53"/>
    </location>
</feature>
<reference evidence="6" key="1">
    <citation type="submission" date="2020-08" db="EMBL/GenBank/DDBJ databases">
        <title>Genome public.</title>
        <authorList>
            <person name="Liu C."/>
            <person name="Sun Q."/>
        </authorList>
    </citation>
    <scope>NUCLEOTIDE SEQUENCE</scope>
    <source>
        <strain evidence="6">NSJ-32</strain>
    </source>
</reference>
<dbReference type="Pfam" id="PF04172">
    <property type="entry name" value="LrgB"/>
    <property type="match status" value="1"/>
</dbReference>
<dbReference type="AlphaFoldDB" id="A0A926DUJ9"/>
<dbReference type="PANTHER" id="PTHR30249:SF0">
    <property type="entry name" value="PLASTIDAL GLYCOLATE_GLYCERATE TRANSLOCATOR 1, CHLOROPLASTIC"/>
    <property type="match status" value="1"/>
</dbReference>
<organism evidence="6 7">
    <name type="scientific">Bianquea renquensis</name>
    <dbReference type="NCBI Taxonomy" id="2763661"/>
    <lineage>
        <taxon>Bacteria</taxon>
        <taxon>Bacillati</taxon>
        <taxon>Bacillota</taxon>
        <taxon>Clostridia</taxon>
        <taxon>Eubacteriales</taxon>
        <taxon>Bianqueaceae</taxon>
        <taxon>Bianquea</taxon>
    </lineage>
</organism>
<accession>A0A926DUJ9</accession>
<evidence type="ECO:0000256" key="2">
    <source>
        <dbReference type="ARBA" id="ARBA00022692"/>
    </source>
</evidence>
<dbReference type="GO" id="GO:0016020">
    <property type="term" value="C:membrane"/>
    <property type="evidence" value="ECO:0007669"/>
    <property type="project" value="UniProtKB-SubCell"/>
</dbReference>
<dbReference type="Proteomes" id="UP000657006">
    <property type="component" value="Unassembled WGS sequence"/>
</dbReference>
<feature type="transmembrane region" description="Helical" evidence="5">
    <location>
        <begin position="147"/>
        <end position="170"/>
    </location>
</feature>
<comment type="subcellular location">
    <subcellularLocation>
        <location evidence="1">Membrane</location>
        <topology evidence="1">Multi-pass membrane protein</topology>
    </subcellularLocation>
</comment>
<dbReference type="RefSeq" id="WP_249289832.1">
    <property type="nucleotide sequence ID" value="NZ_JACRSQ010000016.1"/>
</dbReference>
<protein>
    <submittedName>
        <fullName evidence="6">LrgB family protein</fullName>
    </submittedName>
</protein>
<feature type="transmembrane region" description="Helical" evidence="5">
    <location>
        <begin position="6"/>
        <end position="27"/>
    </location>
</feature>
<dbReference type="EMBL" id="JACRSQ010000016">
    <property type="protein sequence ID" value="MBC8544077.1"/>
    <property type="molecule type" value="Genomic_DNA"/>
</dbReference>
<keyword evidence="3 5" id="KW-1133">Transmembrane helix</keyword>
<evidence type="ECO:0000256" key="3">
    <source>
        <dbReference type="ARBA" id="ARBA00022989"/>
    </source>
</evidence>
<keyword evidence="4 5" id="KW-0472">Membrane</keyword>
<keyword evidence="7" id="KW-1185">Reference proteome</keyword>
<dbReference type="PANTHER" id="PTHR30249">
    <property type="entry name" value="PUTATIVE SEROTONIN TRANSPORTER"/>
    <property type="match status" value="1"/>
</dbReference>
<evidence type="ECO:0000256" key="1">
    <source>
        <dbReference type="ARBA" id="ARBA00004141"/>
    </source>
</evidence>
<feature type="transmembrane region" description="Helical" evidence="5">
    <location>
        <begin position="65"/>
        <end position="85"/>
    </location>
</feature>
<feature type="transmembrane region" description="Helical" evidence="5">
    <location>
        <begin position="205"/>
        <end position="225"/>
    </location>
</feature>
<sequence length="228" mass="23747">MKDVLLSSPLFGICLSIFTYEAGVWINKKLKTPVANPLLIAIALIILILQIFRIPLESYAVGGDIISMFLAPATAALAISIYGQLDILKRNWLPVLAGTAVGSAVSMTSVYLLCQAFSLDEKLTASLLPKSVTTPIAMGIARQNGGIVPVTVAAVIFTGILGAILAPLLIRLFRVRNPIAAGLAIGTSSHAVGTSKALELGETQGAMSGIAICMAGIITVLYSLLLTA</sequence>
<comment type="caution">
    <text evidence="6">The sequence shown here is derived from an EMBL/GenBank/DDBJ whole genome shotgun (WGS) entry which is preliminary data.</text>
</comment>